<evidence type="ECO:0000256" key="4">
    <source>
        <dbReference type="SAM" id="MobiDB-lite"/>
    </source>
</evidence>
<dbReference type="CDD" id="cd13690">
    <property type="entry name" value="PBP2_GluB"/>
    <property type="match status" value="1"/>
</dbReference>
<feature type="region of interest" description="Disordered" evidence="4">
    <location>
        <begin position="45"/>
        <end position="65"/>
    </location>
</feature>
<keyword evidence="2" id="KW-0813">Transport</keyword>
<dbReference type="GO" id="GO:0005576">
    <property type="term" value="C:extracellular region"/>
    <property type="evidence" value="ECO:0007669"/>
    <property type="project" value="TreeGrafter"/>
</dbReference>
<dbReference type="KEGG" id="stri:C7M71_009280"/>
<dbReference type="GO" id="GO:0030288">
    <property type="term" value="C:outer membrane-bounded periplasmic space"/>
    <property type="evidence" value="ECO:0007669"/>
    <property type="project" value="TreeGrafter"/>
</dbReference>
<dbReference type="PANTHER" id="PTHR30085">
    <property type="entry name" value="AMINO ACID ABC TRANSPORTER PERMEASE"/>
    <property type="match status" value="1"/>
</dbReference>
<dbReference type="Proteomes" id="UP000249340">
    <property type="component" value="Chromosome"/>
</dbReference>
<dbReference type="PANTHER" id="PTHR30085:SF6">
    <property type="entry name" value="ABC TRANSPORTER GLUTAMINE-BINDING PROTEIN GLNH"/>
    <property type="match status" value="1"/>
</dbReference>
<sequence length="312" mass="32932">MAKPMVRLMAAAVAVAAALAGAGGSSPARPTVAAAGHTTAVQAAADDGCTPQTMTRSVPPSGGAGPKVAAIVRRGYLIAGVDQNSYRWGYRNPATGDFEGFDIDLVHAIAGAVLGDPKKVQYKTVPTAKRIEAITSGEVDLIARTMTISCKRLHDVAFSTAYFEAGQQIVVPRSSPARTVDQALRKRTVCAAEGSTAQEELEKDAHGATVHLVGNQLDCLVLMQLGRVDATMTDNALGAGQVAQDPTVHLIGRPLTVEPYGVAMNKKDTDLVARVNQVLEQYRNGSWQQSYRTWLEPYLGPSAGPPAARYLP</sequence>
<evidence type="ECO:0000256" key="3">
    <source>
        <dbReference type="ARBA" id="ARBA00022729"/>
    </source>
</evidence>
<evidence type="ECO:0000259" key="6">
    <source>
        <dbReference type="SMART" id="SM00062"/>
    </source>
</evidence>
<comment type="similarity">
    <text evidence="1">Belongs to the bacterial solute-binding protein 3 family.</text>
</comment>
<evidence type="ECO:0000256" key="1">
    <source>
        <dbReference type="ARBA" id="ARBA00010333"/>
    </source>
</evidence>
<dbReference type="SMART" id="SM00062">
    <property type="entry name" value="PBPb"/>
    <property type="match status" value="1"/>
</dbReference>
<evidence type="ECO:0000256" key="5">
    <source>
        <dbReference type="SAM" id="SignalP"/>
    </source>
</evidence>
<evidence type="ECO:0000313" key="8">
    <source>
        <dbReference type="Proteomes" id="UP000249340"/>
    </source>
</evidence>
<protein>
    <submittedName>
        <fullName evidence="7">Sugar-binding protein</fullName>
    </submittedName>
</protein>
<feature type="signal peptide" evidence="5">
    <location>
        <begin position="1"/>
        <end position="28"/>
    </location>
</feature>
<reference evidence="8" key="1">
    <citation type="submission" date="2018-07" db="EMBL/GenBank/DDBJ databases">
        <title>Streptacidiphilus bronchialis DSM 106435 chromosome.</title>
        <authorList>
            <person name="Batra D."/>
            <person name="Gulvik C.A."/>
        </authorList>
    </citation>
    <scope>NUCLEOTIDE SEQUENCE [LARGE SCALE GENOMIC DNA]</scope>
    <source>
        <strain evidence="8">DSM 106435</strain>
    </source>
</reference>
<dbReference type="SUPFAM" id="SSF53850">
    <property type="entry name" value="Periplasmic binding protein-like II"/>
    <property type="match status" value="1"/>
</dbReference>
<dbReference type="InterPro" id="IPR001638">
    <property type="entry name" value="Solute-binding_3/MltF_N"/>
</dbReference>
<feature type="domain" description="Solute-binding protein family 3/N-terminal" evidence="6">
    <location>
        <begin position="76"/>
        <end position="297"/>
    </location>
</feature>
<dbReference type="Gene3D" id="3.40.190.10">
    <property type="entry name" value="Periplasmic binding protein-like II"/>
    <property type="match status" value="2"/>
</dbReference>
<feature type="chain" id="PRO_5038982437" evidence="5">
    <location>
        <begin position="29"/>
        <end position="312"/>
    </location>
</feature>
<dbReference type="GO" id="GO:0006865">
    <property type="term" value="P:amino acid transport"/>
    <property type="evidence" value="ECO:0007669"/>
    <property type="project" value="TreeGrafter"/>
</dbReference>
<evidence type="ECO:0000256" key="2">
    <source>
        <dbReference type="ARBA" id="ARBA00022448"/>
    </source>
</evidence>
<dbReference type="RefSeq" id="WP_114914279.1">
    <property type="nucleotide sequence ID" value="NZ_CP031264.1"/>
</dbReference>
<gene>
    <name evidence="7" type="ORF">C7M71_009280</name>
</gene>
<dbReference type="InterPro" id="IPR051455">
    <property type="entry name" value="Bact_solute-bind_prot3"/>
</dbReference>
<dbReference type="OrthoDB" id="9807888at2"/>
<evidence type="ECO:0000313" key="7">
    <source>
        <dbReference type="EMBL" id="AXI77605.1"/>
    </source>
</evidence>
<dbReference type="AlphaFoldDB" id="A0A345SV50"/>
<name>A0A345SV50_9ACTN</name>
<dbReference type="Pfam" id="PF00497">
    <property type="entry name" value="SBP_bac_3"/>
    <property type="match status" value="1"/>
</dbReference>
<accession>A0A345SV50</accession>
<dbReference type="EMBL" id="CP031264">
    <property type="protein sequence ID" value="AXI77605.1"/>
    <property type="molecule type" value="Genomic_DNA"/>
</dbReference>
<keyword evidence="3 5" id="KW-0732">Signal</keyword>
<keyword evidence="8" id="KW-1185">Reference proteome</keyword>
<organism evidence="7 8">
    <name type="scientific">Peterkaempfera bronchialis</name>
    <dbReference type="NCBI Taxonomy" id="2126346"/>
    <lineage>
        <taxon>Bacteria</taxon>
        <taxon>Bacillati</taxon>
        <taxon>Actinomycetota</taxon>
        <taxon>Actinomycetes</taxon>
        <taxon>Kitasatosporales</taxon>
        <taxon>Streptomycetaceae</taxon>
        <taxon>Peterkaempfera</taxon>
    </lineage>
</organism>
<proteinExistence type="inferred from homology"/>